<evidence type="ECO:0000313" key="1">
    <source>
        <dbReference type="EMBL" id="GMG84755.1"/>
    </source>
</evidence>
<organism evidence="1 2">
    <name type="scientific">Paralimibaculum aggregatum</name>
    <dbReference type="NCBI Taxonomy" id="3036245"/>
    <lineage>
        <taxon>Bacteria</taxon>
        <taxon>Pseudomonadati</taxon>
        <taxon>Pseudomonadota</taxon>
        <taxon>Alphaproteobacteria</taxon>
        <taxon>Rhodobacterales</taxon>
        <taxon>Paracoccaceae</taxon>
        <taxon>Paralimibaculum</taxon>
    </lineage>
</organism>
<dbReference type="Proteomes" id="UP001239909">
    <property type="component" value="Unassembled WGS sequence"/>
</dbReference>
<gene>
    <name evidence="1" type="ORF">LNKW23_39710</name>
</gene>
<comment type="caution">
    <text evidence="1">The sequence shown here is derived from an EMBL/GenBank/DDBJ whole genome shotgun (WGS) entry which is preliminary data.</text>
</comment>
<dbReference type="SUPFAM" id="SSF51197">
    <property type="entry name" value="Clavaminate synthase-like"/>
    <property type="match status" value="1"/>
</dbReference>
<keyword evidence="2" id="KW-1185">Reference proteome</keyword>
<proteinExistence type="predicted"/>
<sequence>MSQADTLPSAPFGAHARAFFTRGWTVFEPDPEIAAWVAAAAGPAARIAADPAARAAWLRCGGTWFAGVNIFPNGPDGAVPGEGVPPLSGAPLRFVAEVLGLAGFAWDRAQISVCHPGYPQPWEGESEAAFGYRLRRDAAHVDGLLRDAARRRTLGETHGFILGLPLGESHPQAAPFTVWEGSHALMRQAFRARFAGIAPGRWAAEDITDAYVAARRAVFERCRRVEIHARPGQAVLTHRLALHGVAPWTAPEGPPRAIAYFRPDPFPGAGPHWWLEKP</sequence>
<evidence type="ECO:0008006" key="3">
    <source>
        <dbReference type="Google" id="ProtNLM"/>
    </source>
</evidence>
<dbReference type="EMBL" id="BSYI01000042">
    <property type="protein sequence ID" value="GMG84755.1"/>
    <property type="molecule type" value="Genomic_DNA"/>
</dbReference>
<reference evidence="1 2" key="1">
    <citation type="submission" date="2023-04" db="EMBL/GenBank/DDBJ databases">
        <title>Marinoamorphus aggregata gen. nov., sp. Nov., isolate from tissue of brittle star Ophioplocus japonicus.</title>
        <authorList>
            <person name="Kawano K."/>
            <person name="Sawayama S."/>
            <person name="Nakagawa S."/>
        </authorList>
    </citation>
    <scope>NUCLEOTIDE SEQUENCE [LARGE SCALE GENOMIC DNA]</scope>
    <source>
        <strain evidence="1 2">NKW23</strain>
    </source>
</reference>
<dbReference type="RefSeq" id="WP_285673856.1">
    <property type="nucleotide sequence ID" value="NZ_BSYI01000042.1"/>
</dbReference>
<name>A0ABQ6LQC3_9RHOB</name>
<accession>A0ABQ6LQC3</accession>
<protein>
    <recommendedName>
        <fullName evidence="3">Phytanoyl-CoA dioxygenase</fullName>
    </recommendedName>
</protein>
<dbReference type="Gene3D" id="2.60.120.620">
    <property type="entry name" value="q2cbj1_9rhob like domain"/>
    <property type="match status" value="1"/>
</dbReference>
<evidence type="ECO:0000313" key="2">
    <source>
        <dbReference type="Proteomes" id="UP001239909"/>
    </source>
</evidence>